<evidence type="ECO:0000313" key="7">
    <source>
        <dbReference type="Proteomes" id="UP000298030"/>
    </source>
</evidence>
<feature type="compositionally biased region" description="Low complexity" evidence="4">
    <location>
        <begin position="1128"/>
        <end position="1161"/>
    </location>
</feature>
<gene>
    <name evidence="6" type="ORF">FA13DRAFT_1716139</name>
</gene>
<dbReference type="InterPro" id="IPR012677">
    <property type="entry name" value="Nucleotide-bd_a/b_plait_sf"/>
</dbReference>
<evidence type="ECO:0000256" key="4">
    <source>
        <dbReference type="SAM" id="MobiDB-lite"/>
    </source>
</evidence>
<dbReference type="PROSITE" id="PS50102">
    <property type="entry name" value="RRM"/>
    <property type="match status" value="1"/>
</dbReference>
<comment type="caution">
    <text evidence="6">The sequence shown here is derived from an EMBL/GenBank/DDBJ whole genome shotgun (WGS) entry which is preliminary data.</text>
</comment>
<name>A0A4Y7SKK2_COPMI</name>
<feature type="compositionally biased region" description="Polar residues" evidence="4">
    <location>
        <begin position="241"/>
        <end position="272"/>
    </location>
</feature>
<sequence>MNTPPRSPSPSPASIRPSKPMNAPAQQESPSRVGDMPPTTSPAKANPPHRLAHAGPDRGDANDATLRVDWSSGPMGVEESEQDKEAVSSNSASSEEVEIYLNDFGAGQRCRIRPPWNGVWHAQCCCCCFPLLPRTFVSLPSTSATVATLKLTPIPLSIRLRLHTRPTYSPQFRTLDEPSAADSPLLPRGRVFNESHWSRRTTTSSSQEPGAPLLTPVSRDSDVTPLSSNTRDIPKGAAISTPISNTTSDITIDAGPTTNTTSDTNSGLPSTPTLCPSRHLHSLDIRNQLLSPVGDPIDSPIIPPATRMITVPLPDMDDHDDPTSLLPRSMEQMNIQEAHSVSGRSAFDRARARGLTLGNGGTMAMVDSTGGSRSGSIPSTPAIGIQPSSSYTQSQPLPQLPTFAPGLSVIDEGGPRLSKDDLHLDLVGDGRREEYAGRYGGEGDELQMNRAESNQQRQNPNVTILPVYQQYGTITVSNSVVSFPNSPPATAESTTGTTASSNDFVQDLSTQTSSTSFSGQQKTPNVYINGLPPHFPEEQLEALTAPFGEVKSVRTFTRHVRDSESGYGFVLFGSIEAAERCIIALRKYRNLHPTFSKQVHKIPGTIYANSNTNNQGDGSFGGFHSASESEDGDATFKARMEALGRPDEHQLALSALVSPHRVISNRFFQTRLSNPPRIIAFVRLETRAGAEEVIERLHGKMVRGWNDTGSRISRQERSFKEGETDGEPSPGQLTIAQAALLNLRGQDLRIIGHPSPTSPPGVCALPSVTSNLAMNPPVIGSTTQRVVGWGNASVSGISGREIIGSSREPGPGWFETWLEEGVLRVWVTGLAVSTTVLPSPGAPLALSGLYLKQQLRQYQDVLSDGMGGMDVQNPFQMDYATTQRESASMGQQMRRLFSNPWVVGLINISQDYYRMQLEHSSPFFLRPEPQPGEYQSASPVPELWRKWSCVDRHWGITPAEEYIMRAHVENVSMQMDIQQHPSAAQRKRPSPLDLGRQGYRMQASLVGMSDEEAFHAHARAEREAEHTSNSSRWIRRASTSSRSITMRLPGRRPSPISNRTSTSTGLSAGNSGHDRSANCARHYQHNSMSIRVRTAQRTPQHASVATMGGQMEQQQAAGQKLSYRTSYGGQQQQQQHAGSQGYEDSLSHSPTTPSTDSSSLISPALTYSSQHTPSTLSPATPFFGSFGNQGDAFRGAGVVEGKGPIEHGKPHSLKTRIA</sequence>
<organism evidence="6 7">
    <name type="scientific">Coprinellus micaceus</name>
    <name type="common">Glistening ink-cap mushroom</name>
    <name type="synonym">Coprinus micaceus</name>
    <dbReference type="NCBI Taxonomy" id="71717"/>
    <lineage>
        <taxon>Eukaryota</taxon>
        <taxon>Fungi</taxon>
        <taxon>Dikarya</taxon>
        <taxon>Basidiomycota</taxon>
        <taxon>Agaricomycotina</taxon>
        <taxon>Agaricomycetes</taxon>
        <taxon>Agaricomycetidae</taxon>
        <taxon>Agaricales</taxon>
        <taxon>Agaricineae</taxon>
        <taxon>Psathyrellaceae</taxon>
        <taxon>Coprinellus</taxon>
    </lineage>
</organism>
<proteinExistence type="predicted"/>
<feature type="compositionally biased region" description="Basic and acidic residues" evidence="4">
    <location>
        <begin position="1017"/>
        <end position="1026"/>
    </location>
</feature>
<feature type="region of interest" description="Disordered" evidence="4">
    <location>
        <begin position="1194"/>
        <end position="1218"/>
    </location>
</feature>
<evidence type="ECO:0000259" key="5">
    <source>
        <dbReference type="PROSITE" id="PS50102"/>
    </source>
</evidence>
<dbReference type="Gene3D" id="3.30.70.330">
    <property type="match status" value="1"/>
</dbReference>
<evidence type="ECO:0000256" key="2">
    <source>
        <dbReference type="ARBA" id="ARBA00022884"/>
    </source>
</evidence>
<dbReference type="PANTHER" id="PTHR24012">
    <property type="entry name" value="RNA BINDING PROTEIN"/>
    <property type="match status" value="1"/>
</dbReference>
<accession>A0A4Y7SKK2</accession>
<evidence type="ECO:0000256" key="3">
    <source>
        <dbReference type="PROSITE-ProRule" id="PRU00176"/>
    </source>
</evidence>
<keyword evidence="2 3" id="KW-0694">RNA-binding</keyword>
<dbReference type="AlphaFoldDB" id="A0A4Y7SKK2"/>
<dbReference type="InterPro" id="IPR035979">
    <property type="entry name" value="RBD_domain_sf"/>
</dbReference>
<dbReference type="Proteomes" id="UP000298030">
    <property type="component" value="Unassembled WGS sequence"/>
</dbReference>
<dbReference type="EMBL" id="QPFP01000093">
    <property type="protein sequence ID" value="TEB22302.1"/>
    <property type="molecule type" value="Genomic_DNA"/>
</dbReference>
<feature type="compositionally biased region" description="Basic and acidic residues" evidence="4">
    <location>
        <begin position="713"/>
        <end position="723"/>
    </location>
</feature>
<protein>
    <recommendedName>
        <fullName evidence="5">RRM domain-containing protein</fullName>
    </recommendedName>
</protein>
<dbReference type="SUPFAM" id="SSF54928">
    <property type="entry name" value="RNA-binding domain, RBD"/>
    <property type="match status" value="1"/>
</dbReference>
<feature type="region of interest" description="Disordered" evidence="4">
    <location>
        <begin position="1017"/>
        <end position="1078"/>
    </location>
</feature>
<dbReference type="GO" id="GO:0003723">
    <property type="term" value="F:RNA binding"/>
    <property type="evidence" value="ECO:0007669"/>
    <property type="project" value="UniProtKB-UniRule"/>
</dbReference>
<evidence type="ECO:0000313" key="6">
    <source>
        <dbReference type="EMBL" id="TEB22302.1"/>
    </source>
</evidence>
<dbReference type="OrthoDB" id="271725at2759"/>
<feature type="domain" description="RRM" evidence="5">
    <location>
        <begin position="524"/>
        <end position="598"/>
    </location>
</feature>
<feature type="compositionally biased region" description="Polar residues" evidence="4">
    <location>
        <begin position="1091"/>
        <end position="1103"/>
    </location>
</feature>
<feature type="region of interest" description="Disordered" evidence="4">
    <location>
        <begin position="171"/>
        <end position="272"/>
    </location>
</feature>
<feature type="region of interest" description="Disordered" evidence="4">
    <location>
        <begin position="707"/>
        <end position="731"/>
    </location>
</feature>
<feature type="compositionally biased region" description="Low complexity" evidence="4">
    <location>
        <begin position="1107"/>
        <end position="1119"/>
    </location>
</feature>
<dbReference type="InterPro" id="IPR000504">
    <property type="entry name" value="RRM_dom"/>
</dbReference>
<reference evidence="6 7" key="1">
    <citation type="journal article" date="2019" name="Nat. Ecol. Evol.">
        <title>Megaphylogeny resolves global patterns of mushroom evolution.</title>
        <authorList>
            <person name="Varga T."/>
            <person name="Krizsan K."/>
            <person name="Foldi C."/>
            <person name="Dima B."/>
            <person name="Sanchez-Garcia M."/>
            <person name="Sanchez-Ramirez S."/>
            <person name="Szollosi G.J."/>
            <person name="Szarkandi J.G."/>
            <person name="Papp V."/>
            <person name="Albert L."/>
            <person name="Andreopoulos W."/>
            <person name="Angelini C."/>
            <person name="Antonin V."/>
            <person name="Barry K.W."/>
            <person name="Bougher N.L."/>
            <person name="Buchanan P."/>
            <person name="Buyck B."/>
            <person name="Bense V."/>
            <person name="Catcheside P."/>
            <person name="Chovatia M."/>
            <person name="Cooper J."/>
            <person name="Damon W."/>
            <person name="Desjardin D."/>
            <person name="Finy P."/>
            <person name="Geml J."/>
            <person name="Haridas S."/>
            <person name="Hughes K."/>
            <person name="Justo A."/>
            <person name="Karasinski D."/>
            <person name="Kautmanova I."/>
            <person name="Kiss B."/>
            <person name="Kocsube S."/>
            <person name="Kotiranta H."/>
            <person name="LaButti K.M."/>
            <person name="Lechner B.E."/>
            <person name="Liimatainen K."/>
            <person name="Lipzen A."/>
            <person name="Lukacs Z."/>
            <person name="Mihaltcheva S."/>
            <person name="Morgado L.N."/>
            <person name="Niskanen T."/>
            <person name="Noordeloos M.E."/>
            <person name="Ohm R.A."/>
            <person name="Ortiz-Santana B."/>
            <person name="Ovrebo C."/>
            <person name="Racz N."/>
            <person name="Riley R."/>
            <person name="Savchenko A."/>
            <person name="Shiryaev A."/>
            <person name="Soop K."/>
            <person name="Spirin V."/>
            <person name="Szebenyi C."/>
            <person name="Tomsovsky M."/>
            <person name="Tulloss R.E."/>
            <person name="Uehling J."/>
            <person name="Grigoriev I.V."/>
            <person name="Vagvolgyi C."/>
            <person name="Papp T."/>
            <person name="Martin F.M."/>
            <person name="Miettinen O."/>
            <person name="Hibbett D.S."/>
            <person name="Nagy L.G."/>
        </authorList>
    </citation>
    <scope>NUCLEOTIDE SEQUENCE [LARGE SCALE GENOMIC DNA]</scope>
    <source>
        <strain evidence="6 7">FP101781</strain>
    </source>
</reference>
<feature type="region of interest" description="Disordered" evidence="4">
    <location>
        <begin position="1"/>
        <end position="94"/>
    </location>
</feature>
<keyword evidence="1" id="KW-0677">Repeat</keyword>
<dbReference type="Pfam" id="PF00076">
    <property type="entry name" value="RRM_1"/>
    <property type="match status" value="1"/>
</dbReference>
<feature type="compositionally biased region" description="Pro residues" evidence="4">
    <location>
        <begin position="1"/>
        <end position="11"/>
    </location>
</feature>
<dbReference type="SMART" id="SM00360">
    <property type="entry name" value="RRM"/>
    <property type="match status" value="1"/>
</dbReference>
<feature type="compositionally biased region" description="Polar residues" evidence="4">
    <location>
        <begin position="1055"/>
        <end position="1070"/>
    </location>
</feature>
<keyword evidence="7" id="KW-1185">Reference proteome</keyword>
<feature type="region of interest" description="Disordered" evidence="4">
    <location>
        <begin position="1091"/>
        <end position="1161"/>
    </location>
</feature>
<feature type="compositionally biased region" description="Low complexity" evidence="4">
    <location>
        <begin position="1030"/>
        <end position="1047"/>
    </location>
</feature>
<evidence type="ECO:0000256" key="1">
    <source>
        <dbReference type="ARBA" id="ARBA00022737"/>
    </source>
</evidence>